<dbReference type="InterPro" id="IPR051135">
    <property type="entry name" value="Gal/GlcNAc/GalNAc_ST"/>
</dbReference>
<protein>
    <submittedName>
        <fullName evidence="2">Unannotated protein</fullName>
    </submittedName>
</protein>
<accession>A0A6J5ZBR2</accession>
<feature type="region of interest" description="Disordered" evidence="1">
    <location>
        <begin position="245"/>
        <end position="265"/>
    </location>
</feature>
<dbReference type="SUPFAM" id="SSF52540">
    <property type="entry name" value="P-loop containing nucleoside triphosphate hydrolases"/>
    <property type="match status" value="1"/>
</dbReference>
<sequence length="291" mass="33037">MANPDLTWILGSSRSGSTWLLRMLRRHPAVIGVDETGLGHHLGLWRPIALAWQTPQPPSLTTFMAVKEDREDYFFNKRYEEAWRPALAEFFMARMGAQLDGSSPDWRDPSTRVVIKEPGGSQMAQELLALQPDSRLIFLLRDGRDVVDSWLDAYADGSWASQDGAYSVTPEDRLAFIRWQAAVWKYRTEVVSAAYDRHDPARRAMVRYEELLAEPQRVVGELLEMLGIDCDPELLDEIVRAESHANVPDDQKGSGKEIRRASPGGWREHLSEREIEALDAEIGGILRNYGY</sequence>
<dbReference type="Gene3D" id="3.40.50.300">
    <property type="entry name" value="P-loop containing nucleotide triphosphate hydrolases"/>
    <property type="match status" value="1"/>
</dbReference>
<dbReference type="EMBL" id="CAESAN010000029">
    <property type="protein sequence ID" value="CAB4340074.1"/>
    <property type="molecule type" value="Genomic_DNA"/>
</dbReference>
<evidence type="ECO:0000313" key="2">
    <source>
        <dbReference type="EMBL" id="CAB4340074.1"/>
    </source>
</evidence>
<dbReference type="Pfam" id="PF13469">
    <property type="entry name" value="Sulfotransfer_3"/>
    <property type="match status" value="1"/>
</dbReference>
<dbReference type="PANTHER" id="PTHR10704:SF44">
    <property type="entry name" value="LD35051P-RELATED"/>
    <property type="match status" value="1"/>
</dbReference>
<reference evidence="2" key="1">
    <citation type="submission" date="2020-05" db="EMBL/GenBank/DDBJ databases">
        <authorList>
            <person name="Chiriac C."/>
            <person name="Salcher M."/>
            <person name="Ghai R."/>
            <person name="Kavagutti S V."/>
        </authorList>
    </citation>
    <scope>NUCLEOTIDE SEQUENCE</scope>
</reference>
<dbReference type="GO" id="GO:0006790">
    <property type="term" value="P:sulfur compound metabolic process"/>
    <property type="evidence" value="ECO:0007669"/>
    <property type="project" value="TreeGrafter"/>
</dbReference>
<dbReference type="GO" id="GO:0006044">
    <property type="term" value="P:N-acetylglucosamine metabolic process"/>
    <property type="evidence" value="ECO:0007669"/>
    <property type="project" value="TreeGrafter"/>
</dbReference>
<organism evidence="2">
    <name type="scientific">freshwater metagenome</name>
    <dbReference type="NCBI Taxonomy" id="449393"/>
    <lineage>
        <taxon>unclassified sequences</taxon>
        <taxon>metagenomes</taxon>
        <taxon>ecological metagenomes</taxon>
    </lineage>
</organism>
<proteinExistence type="predicted"/>
<evidence type="ECO:0000256" key="1">
    <source>
        <dbReference type="SAM" id="MobiDB-lite"/>
    </source>
</evidence>
<gene>
    <name evidence="2" type="ORF">UFOPK3547_00497</name>
</gene>
<dbReference type="InterPro" id="IPR027417">
    <property type="entry name" value="P-loop_NTPase"/>
</dbReference>
<dbReference type="AlphaFoldDB" id="A0A6J5ZBR2"/>
<name>A0A6J5ZBR2_9ZZZZ</name>
<dbReference type="GO" id="GO:0001517">
    <property type="term" value="F:N-acetylglucosamine 6-O-sulfotransferase activity"/>
    <property type="evidence" value="ECO:0007669"/>
    <property type="project" value="TreeGrafter"/>
</dbReference>
<dbReference type="PANTHER" id="PTHR10704">
    <property type="entry name" value="CARBOHYDRATE SULFOTRANSFERASE"/>
    <property type="match status" value="1"/>
</dbReference>